<dbReference type="InterPro" id="IPR001938">
    <property type="entry name" value="Thaumatin"/>
</dbReference>
<accession>A0A8H7SDC5</accession>
<dbReference type="PANTHER" id="PTHR31013:SF2">
    <property type="entry name" value="THAUMATIN-LIKE PROTEIN"/>
    <property type="match status" value="1"/>
</dbReference>
<dbReference type="Gene3D" id="2.60.110.10">
    <property type="entry name" value="Thaumatin"/>
    <property type="match status" value="1"/>
</dbReference>
<name>A0A8H7SDC5_9FUNG</name>
<dbReference type="AlphaFoldDB" id="A0A8H7SDC5"/>
<proteinExistence type="predicted"/>
<dbReference type="EMBL" id="JAEPRB010000019">
    <property type="protein sequence ID" value="KAG2226201.1"/>
    <property type="molecule type" value="Genomic_DNA"/>
</dbReference>
<dbReference type="OrthoDB" id="430315at2759"/>
<gene>
    <name evidence="2" type="ORF">INT45_003346</name>
</gene>
<dbReference type="PANTHER" id="PTHR31013">
    <property type="entry name" value="THAUMATIN FAMILY PROTEIN-RELATED"/>
    <property type="match status" value="1"/>
</dbReference>
<organism evidence="2 3">
    <name type="scientific">Circinella minor</name>
    <dbReference type="NCBI Taxonomy" id="1195481"/>
    <lineage>
        <taxon>Eukaryota</taxon>
        <taxon>Fungi</taxon>
        <taxon>Fungi incertae sedis</taxon>
        <taxon>Mucoromycota</taxon>
        <taxon>Mucoromycotina</taxon>
        <taxon>Mucoromycetes</taxon>
        <taxon>Mucorales</taxon>
        <taxon>Lichtheimiaceae</taxon>
        <taxon>Circinella</taxon>
    </lineage>
</organism>
<dbReference type="SUPFAM" id="SSF49870">
    <property type="entry name" value="Osmotin, thaumatin-like protein"/>
    <property type="match status" value="1"/>
</dbReference>
<comment type="caution">
    <text evidence="2">The sequence shown here is derived from an EMBL/GenBank/DDBJ whole genome shotgun (WGS) entry which is preliminary data.</text>
</comment>
<keyword evidence="3" id="KW-1185">Reference proteome</keyword>
<dbReference type="PROSITE" id="PS51367">
    <property type="entry name" value="THAUMATIN_2"/>
    <property type="match status" value="1"/>
</dbReference>
<evidence type="ECO:0000313" key="2">
    <source>
        <dbReference type="EMBL" id="KAG2226201.1"/>
    </source>
</evidence>
<reference evidence="2 3" key="1">
    <citation type="submission" date="2020-12" db="EMBL/GenBank/DDBJ databases">
        <title>Metabolic potential, ecology and presence of endohyphal bacteria is reflected in genomic diversity of Mucoromycotina.</title>
        <authorList>
            <person name="Muszewska A."/>
            <person name="Okrasinska A."/>
            <person name="Steczkiewicz K."/>
            <person name="Drgas O."/>
            <person name="Orlowska M."/>
            <person name="Perlinska-Lenart U."/>
            <person name="Aleksandrzak-Piekarczyk T."/>
            <person name="Szatraj K."/>
            <person name="Zielenkiewicz U."/>
            <person name="Pilsyk S."/>
            <person name="Malc E."/>
            <person name="Mieczkowski P."/>
            <person name="Kruszewska J.S."/>
            <person name="Biernat P."/>
            <person name="Pawlowska J."/>
        </authorList>
    </citation>
    <scope>NUCLEOTIDE SEQUENCE [LARGE SCALE GENOMIC DNA]</scope>
    <source>
        <strain evidence="2 3">CBS 142.35</strain>
    </source>
</reference>
<dbReference type="SMART" id="SM00205">
    <property type="entry name" value="THN"/>
    <property type="match status" value="1"/>
</dbReference>
<keyword evidence="1" id="KW-0732">Signal</keyword>
<evidence type="ECO:0000313" key="3">
    <source>
        <dbReference type="Proteomes" id="UP000646827"/>
    </source>
</evidence>
<feature type="signal peptide" evidence="1">
    <location>
        <begin position="1"/>
        <end position="23"/>
    </location>
</feature>
<dbReference type="Pfam" id="PF00314">
    <property type="entry name" value="Thaumatin"/>
    <property type="match status" value="1"/>
</dbReference>
<feature type="chain" id="PRO_5034857457" evidence="1">
    <location>
        <begin position="24"/>
        <end position="158"/>
    </location>
</feature>
<protein>
    <submittedName>
        <fullName evidence="2">Uncharacterized protein</fullName>
    </submittedName>
</protein>
<dbReference type="InterPro" id="IPR037176">
    <property type="entry name" value="Osmotin/thaumatin-like_sf"/>
</dbReference>
<sequence>MMLNIIITLSVLTIAGLYRDVHIYKLTNGQGGEKSSKDLSAGSSADSRVESDWAGGFWGCRNGESNCDQCGSAVSLAEFLFKGYKGSDFYDILFVNGFNLPMSIKPERKSGSGYACGVPTCSTLPSYSKELQTEKGVCAACKIDEYCCTGAFNDPKQG</sequence>
<dbReference type="Proteomes" id="UP000646827">
    <property type="component" value="Unassembled WGS sequence"/>
</dbReference>
<evidence type="ECO:0000256" key="1">
    <source>
        <dbReference type="SAM" id="SignalP"/>
    </source>
</evidence>